<dbReference type="AlphaFoldDB" id="A0A1Y2CVA6"/>
<comment type="caution">
    <text evidence="2">The sequence shown here is derived from an EMBL/GenBank/DDBJ whole genome shotgun (WGS) entry which is preliminary data.</text>
</comment>
<name>A0A1Y2CVA6_9FUNG</name>
<organism evidence="2 3">
    <name type="scientific">Rhizoclosmatium globosum</name>
    <dbReference type="NCBI Taxonomy" id="329046"/>
    <lineage>
        <taxon>Eukaryota</taxon>
        <taxon>Fungi</taxon>
        <taxon>Fungi incertae sedis</taxon>
        <taxon>Chytridiomycota</taxon>
        <taxon>Chytridiomycota incertae sedis</taxon>
        <taxon>Chytridiomycetes</taxon>
        <taxon>Chytridiales</taxon>
        <taxon>Chytriomycetaceae</taxon>
        <taxon>Rhizoclosmatium</taxon>
    </lineage>
</organism>
<sequence length="345" mass="38383">MTSLESKDYFSSISPLIKAYIDMSAARSGCKLGKSYTEFLSTGSYKLLSILEWRLKKRDFLMSTEIAAVSQVLQTLLTKPISEIYGSPQASIEESFGTLKMQQESAEVQDFINRVSGSSSGRPPSMSFAAKKTPFARSSKSGPSGPSSRKRKHTDYEFSPRPAKRIRAEDCLSASGTIFEDRLRLTPRPYQRTLASSVSKSFSSCVLEIALRDGLRFLRQHEDIIIEDYLDIFNDSFKKRNSAELLETSTVLRLELLDFIGILKVMQAGLLKFSYLGDAEKVSETLGTIFYAHNMDAHAASGGLTDLQLNHIMDSVFEFLNTTGCDATVWGEYDALKVKVSVSNI</sequence>
<feature type="region of interest" description="Disordered" evidence="1">
    <location>
        <begin position="114"/>
        <end position="160"/>
    </location>
</feature>
<feature type="compositionally biased region" description="Low complexity" evidence="1">
    <location>
        <begin position="137"/>
        <end position="147"/>
    </location>
</feature>
<accession>A0A1Y2CVA6</accession>
<evidence type="ECO:0000256" key="1">
    <source>
        <dbReference type="SAM" id="MobiDB-lite"/>
    </source>
</evidence>
<feature type="compositionally biased region" description="Low complexity" evidence="1">
    <location>
        <begin position="116"/>
        <end position="127"/>
    </location>
</feature>
<evidence type="ECO:0000313" key="2">
    <source>
        <dbReference type="EMBL" id="ORY50265.1"/>
    </source>
</evidence>
<protein>
    <submittedName>
        <fullName evidence="2">Uncharacterized protein</fullName>
    </submittedName>
</protein>
<evidence type="ECO:0000313" key="3">
    <source>
        <dbReference type="Proteomes" id="UP000193642"/>
    </source>
</evidence>
<reference evidence="2 3" key="1">
    <citation type="submission" date="2016-07" db="EMBL/GenBank/DDBJ databases">
        <title>Pervasive Adenine N6-methylation of Active Genes in Fungi.</title>
        <authorList>
            <consortium name="DOE Joint Genome Institute"/>
            <person name="Mondo S.J."/>
            <person name="Dannebaum R.O."/>
            <person name="Kuo R.C."/>
            <person name="Labutti K."/>
            <person name="Haridas S."/>
            <person name="Kuo A."/>
            <person name="Salamov A."/>
            <person name="Ahrendt S.R."/>
            <person name="Lipzen A."/>
            <person name="Sullivan W."/>
            <person name="Andreopoulos W.B."/>
            <person name="Clum A."/>
            <person name="Lindquist E."/>
            <person name="Daum C."/>
            <person name="Ramamoorthy G.K."/>
            <person name="Gryganskyi A."/>
            <person name="Culley D."/>
            <person name="Magnuson J.K."/>
            <person name="James T.Y."/>
            <person name="O'Malley M.A."/>
            <person name="Stajich J.E."/>
            <person name="Spatafora J.W."/>
            <person name="Visel A."/>
            <person name="Grigoriev I.V."/>
        </authorList>
    </citation>
    <scope>NUCLEOTIDE SEQUENCE [LARGE SCALE GENOMIC DNA]</scope>
    <source>
        <strain evidence="2 3">JEL800</strain>
    </source>
</reference>
<dbReference type="Proteomes" id="UP000193642">
    <property type="component" value="Unassembled WGS sequence"/>
</dbReference>
<proteinExistence type="predicted"/>
<gene>
    <name evidence="2" type="ORF">BCR33DRAFT_781031</name>
</gene>
<dbReference type="OrthoDB" id="10311978at2759"/>
<keyword evidence="3" id="KW-1185">Reference proteome</keyword>
<dbReference type="EMBL" id="MCGO01000007">
    <property type="protein sequence ID" value="ORY50265.1"/>
    <property type="molecule type" value="Genomic_DNA"/>
</dbReference>